<dbReference type="PROSITE" id="PS51192">
    <property type="entry name" value="HELICASE_ATP_BIND_1"/>
    <property type="match status" value="1"/>
</dbReference>
<keyword evidence="13" id="KW-1185">Reference proteome</keyword>
<dbReference type="Proteomes" id="UP001163726">
    <property type="component" value="Chromosome"/>
</dbReference>
<accession>A0ABY7AR12</accession>
<evidence type="ECO:0000256" key="7">
    <source>
        <dbReference type="ARBA" id="ARBA00023159"/>
    </source>
</evidence>
<dbReference type="Gene3D" id="6.10.140.1500">
    <property type="match status" value="1"/>
</dbReference>
<dbReference type="Pfam" id="PF18337">
    <property type="entry name" value="Tudor_RapA"/>
    <property type="match status" value="1"/>
</dbReference>
<dbReference type="HAMAP" id="MF_01821">
    <property type="entry name" value="Helicase_RapA"/>
    <property type="match status" value="1"/>
</dbReference>
<dbReference type="RefSeq" id="WP_268075120.1">
    <property type="nucleotide sequence ID" value="NZ_CP109965.1"/>
</dbReference>
<dbReference type="InterPro" id="IPR040766">
    <property type="entry name" value="Tudor_2_RapA"/>
</dbReference>
<dbReference type="Pfam" id="PF00176">
    <property type="entry name" value="SNF2-rel_dom"/>
    <property type="match status" value="1"/>
</dbReference>
<dbReference type="InterPro" id="IPR049730">
    <property type="entry name" value="SNF2/RAD54-like_C"/>
</dbReference>
<dbReference type="InterPro" id="IPR057342">
    <property type="entry name" value="DEXDc_RapA"/>
</dbReference>
<dbReference type="EC" id="3.6.4.-" evidence="9"/>
<dbReference type="InterPro" id="IPR022737">
    <property type="entry name" value="RapA_C"/>
</dbReference>
<dbReference type="Pfam" id="PF12137">
    <property type="entry name" value="RapA_C"/>
    <property type="match status" value="1"/>
</dbReference>
<dbReference type="PANTHER" id="PTHR45766:SF6">
    <property type="entry name" value="SWI_SNF-RELATED MATRIX-ASSOCIATED ACTIN-DEPENDENT REGULATOR OF CHROMATIN SUBFAMILY A-LIKE PROTEIN 1"/>
    <property type="match status" value="1"/>
</dbReference>
<dbReference type="SMART" id="SM00490">
    <property type="entry name" value="HELICc"/>
    <property type="match status" value="1"/>
</dbReference>
<organism evidence="12 13">
    <name type="scientific">Catenovulum adriaticum</name>
    <dbReference type="NCBI Taxonomy" id="2984846"/>
    <lineage>
        <taxon>Bacteria</taxon>
        <taxon>Pseudomonadati</taxon>
        <taxon>Pseudomonadota</taxon>
        <taxon>Gammaproteobacteria</taxon>
        <taxon>Alteromonadales</taxon>
        <taxon>Alteromonadaceae</taxon>
        <taxon>Catenovulum</taxon>
    </lineage>
</organism>
<dbReference type="InterPro" id="IPR040765">
    <property type="entry name" value="Tudor_1_RapA"/>
</dbReference>
<dbReference type="SUPFAM" id="SSF52540">
    <property type="entry name" value="P-loop containing nucleoside triphosphate hydrolases"/>
    <property type="match status" value="2"/>
</dbReference>
<evidence type="ECO:0000313" key="12">
    <source>
        <dbReference type="EMBL" id="WAJ70774.1"/>
    </source>
</evidence>
<evidence type="ECO:0000256" key="9">
    <source>
        <dbReference type="HAMAP-Rule" id="MF_01821"/>
    </source>
</evidence>
<dbReference type="Gene3D" id="3.40.50.10810">
    <property type="entry name" value="Tandem AAA-ATPase domain"/>
    <property type="match status" value="1"/>
</dbReference>
<name>A0ABY7AR12_9ALTE</name>
<feature type="domain" description="Helicase C-terminal" evidence="11">
    <location>
        <begin position="491"/>
        <end position="649"/>
    </location>
</feature>
<dbReference type="Gene3D" id="3.40.50.300">
    <property type="entry name" value="P-loop containing nucleotide triphosphate hydrolases"/>
    <property type="match status" value="1"/>
</dbReference>
<evidence type="ECO:0000313" key="13">
    <source>
        <dbReference type="Proteomes" id="UP001163726"/>
    </source>
</evidence>
<dbReference type="InterPro" id="IPR023949">
    <property type="entry name" value="Helicase_RapA"/>
</dbReference>
<dbReference type="PROSITE" id="PS51194">
    <property type="entry name" value="HELICASE_CTER"/>
    <property type="match status" value="1"/>
</dbReference>
<dbReference type="InterPro" id="IPR001650">
    <property type="entry name" value="Helicase_C-like"/>
</dbReference>
<keyword evidence="1 9" id="KW-0547">Nucleotide-binding</keyword>
<evidence type="ECO:0000256" key="3">
    <source>
        <dbReference type="ARBA" id="ARBA00022806"/>
    </source>
</evidence>
<dbReference type="Pfam" id="PF18339">
    <property type="entry name" value="Tudor_1_RapA"/>
    <property type="match status" value="1"/>
</dbReference>
<sequence length="974" mass="109768">MSEFALGQRWISDSESDLGLGTIVAMNGRRISMLFPATGEQREYVMDSAPLTRVSFNPGDKVESAEGWSLTVAQVVTEDGVNIYLGQRDDNSEVAQLIETRLNHHLKFNKPQDRLFTGQIDRNDWYSLRYDSLRLQHKYQTHPLVGLAGARTSLIPHQLHIAKEAGQRIAPRVLLSDEVGLGKTIEAGMIIHQQILTGRSSRVLILLPESLQYQWLVEMLRRFNLKFAIFDEERCAEYQADDENPFETEQLIIAPMALLSESESRLSQALTAHWDLVVVDEAHHLKWSQDEVSDQYAAVEKLASVSAGLLLLTATPDQLGHESHFARLRLLDPDRFHSYQAFVDEESGYQAIADLAKTLVSEEDLTAQEIEQLGQIQSINIDDNAAQLNNKEPEIRQIARQKCLKGLIDQHGTGRVLFRNTRASVKGFPKRCVLPVKLDLPQEYKAACDWWLNRNADAISQNQVDEKLVAPLLTPEFLYESAINDEIEWWRVDPRVDWLSEQVKENKTDKFLIICARASTALTLEQAIRVKHGINASVFHEGMSIVERDRAAAWFADQDEGCQLLICSEIGSEGRNFQFARHLVLFDLPLNPDLLEQRIGRLDRIGQKNDIQIHLPYFEGSASETIFKWQHYGINAYAQTCPAGIHVYEQQKEFLLSILGQNNHNDDDLAPLIEKAKVQVETLNQQMEQGRDILLEINSKGFDGEAIAEQIEKIDDDTELVAFMLQVFDVYGVSQDDKGDRCLAVNPTDHMLEPHFPELGDGGMTVSFERDAALAREDVRFISWDHPMVQGCFEMINAGEIGNNTVSLLNNKALPEGTYLVELIYVVETSAPKQLQPGRFLPPTPVRILLDKAGNNLAANVSFDNLNKQLKPVGRQVGSQLATALQVQVHELIVKAQSIAESACGELIEQAVESIKQNLGDEYQRLESLQKVNPNIRAIELESLAQQQSELVEHIQQARVKFDALRLVVVSHQA</sequence>
<keyword evidence="2 9" id="KW-0378">Hydrolase</keyword>
<reference evidence="12" key="1">
    <citation type="submission" date="2022-10" db="EMBL/GenBank/DDBJ databases">
        <title>Catenovulum adriacola sp. nov. isolated in the Harbour of Susak.</title>
        <authorList>
            <person name="Schoch T."/>
            <person name="Reich S.J."/>
            <person name="Stoeferle S."/>
            <person name="Flaiz M."/>
            <person name="Kazda M."/>
            <person name="Riedel C.U."/>
            <person name="Duerre P."/>
        </authorList>
    </citation>
    <scope>NUCLEOTIDE SEQUENCE</scope>
    <source>
        <strain evidence="12">TS8</strain>
    </source>
</reference>
<dbReference type="CDD" id="cd18793">
    <property type="entry name" value="SF2_C_SNF"/>
    <property type="match status" value="1"/>
</dbReference>
<evidence type="ECO:0000256" key="4">
    <source>
        <dbReference type="ARBA" id="ARBA00022840"/>
    </source>
</evidence>
<dbReference type="SMART" id="SM00487">
    <property type="entry name" value="DEXDc"/>
    <property type="match status" value="1"/>
</dbReference>
<dbReference type="InterPro" id="IPR014001">
    <property type="entry name" value="Helicase_ATP-bd"/>
</dbReference>
<evidence type="ECO:0000259" key="11">
    <source>
        <dbReference type="PROSITE" id="PS51194"/>
    </source>
</evidence>
<dbReference type="EMBL" id="CP109965">
    <property type="protein sequence ID" value="WAJ70774.1"/>
    <property type="molecule type" value="Genomic_DNA"/>
</dbReference>
<feature type="short sequence motif" description="DEAH box" evidence="9">
    <location>
        <begin position="280"/>
        <end position="283"/>
    </location>
</feature>
<evidence type="ECO:0000256" key="1">
    <source>
        <dbReference type="ARBA" id="ARBA00022741"/>
    </source>
</evidence>
<dbReference type="Gene3D" id="3.30.360.80">
    <property type="match status" value="1"/>
</dbReference>
<keyword evidence="4 9" id="KW-0067">ATP-binding</keyword>
<keyword evidence="8 9" id="KW-0804">Transcription</keyword>
<comment type="similarity">
    <text evidence="9">Belongs to the SNF2/RAD54 helicase family. RapA subfamily.</text>
</comment>
<dbReference type="CDD" id="cd18011">
    <property type="entry name" value="DEXDc_RapA"/>
    <property type="match status" value="1"/>
</dbReference>
<dbReference type="Gene3D" id="6.10.140.2230">
    <property type="match status" value="1"/>
</dbReference>
<dbReference type="InterPro" id="IPR038718">
    <property type="entry name" value="SNF2-like_sf"/>
</dbReference>
<gene>
    <name evidence="9 12" type="primary">rapA</name>
    <name evidence="12" type="ORF">OLW01_02865</name>
</gene>
<dbReference type="InterPro" id="IPR000330">
    <property type="entry name" value="SNF2_N"/>
</dbReference>
<proteinExistence type="inferred from homology"/>
<dbReference type="PANTHER" id="PTHR45766">
    <property type="entry name" value="DNA ANNEALING HELICASE AND ENDONUCLEASE ZRANB3 FAMILY MEMBER"/>
    <property type="match status" value="1"/>
</dbReference>
<keyword evidence="6 9" id="KW-0238">DNA-binding</keyword>
<dbReference type="Pfam" id="PF00271">
    <property type="entry name" value="Helicase_C"/>
    <property type="match status" value="1"/>
</dbReference>
<evidence type="ECO:0000256" key="5">
    <source>
        <dbReference type="ARBA" id="ARBA00023015"/>
    </source>
</evidence>
<dbReference type="Gene3D" id="2.30.30.930">
    <property type="match status" value="1"/>
</dbReference>
<evidence type="ECO:0000256" key="6">
    <source>
        <dbReference type="ARBA" id="ARBA00023125"/>
    </source>
</evidence>
<comment type="function">
    <text evidence="9">Transcription regulator that activates transcription by stimulating RNA polymerase (RNAP) recycling in case of stress conditions such as supercoiled DNA or high salt concentrations. Probably acts by releasing the RNAP, when it is trapped or immobilized on tightly supercoiled DNA. Does not activate transcription on linear DNA. Probably not involved in DNA repair.</text>
</comment>
<dbReference type="InterPro" id="IPR027417">
    <property type="entry name" value="P-loop_NTPase"/>
</dbReference>
<dbReference type="Gene3D" id="2.30.30.140">
    <property type="match status" value="1"/>
</dbReference>
<feature type="binding site" evidence="9">
    <location>
        <begin position="177"/>
        <end position="184"/>
    </location>
    <ligand>
        <name>ATP</name>
        <dbReference type="ChEBI" id="CHEBI:30616"/>
    </ligand>
</feature>
<evidence type="ECO:0000256" key="2">
    <source>
        <dbReference type="ARBA" id="ARBA00022801"/>
    </source>
</evidence>
<comment type="subunit">
    <text evidence="9">Interacts with the RNAP. Has a higher affinity for the core RNAP than for the holoenzyme. Its ATPase activity is stimulated by binding to RNAP.</text>
</comment>
<feature type="domain" description="Helicase ATP-binding" evidence="10">
    <location>
        <begin position="164"/>
        <end position="334"/>
    </location>
</feature>
<keyword evidence="3 9" id="KW-0347">Helicase</keyword>
<evidence type="ECO:0000259" key="10">
    <source>
        <dbReference type="PROSITE" id="PS51192"/>
    </source>
</evidence>
<evidence type="ECO:0000256" key="8">
    <source>
        <dbReference type="ARBA" id="ARBA00023163"/>
    </source>
</evidence>
<keyword evidence="5 9" id="KW-0805">Transcription regulation</keyword>
<protein>
    <recommendedName>
        <fullName evidence="9">RNA polymerase-associated protein RapA</fullName>
        <ecNumber evidence="9">3.6.4.-</ecNumber>
    </recommendedName>
    <alternativeName>
        <fullName evidence="9">ATP-dependent helicase HepA</fullName>
    </alternativeName>
</protein>
<keyword evidence="7 9" id="KW-0010">Activator</keyword>
<dbReference type="NCBIfam" id="NF003426">
    <property type="entry name" value="PRK04914.1"/>
    <property type="match status" value="1"/>
</dbReference>